<evidence type="ECO:0000259" key="12">
    <source>
        <dbReference type="PROSITE" id="PS50110"/>
    </source>
</evidence>
<dbReference type="Gene3D" id="1.10.287.130">
    <property type="match status" value="2"/>
</dbReference>
<accession>A0A3A8JT16</accession>
<dbReference type="PROSITE" id="PS50110">
    <property type="entry name" value="RESPONSE_REGULATORY"/>
    <property type="match status" value="1"/>
</dbReference>
<feature type="domain" description="Histidine kinase" evidence="11">
    <location>
        <begin position="369"/>
        <end position="587"/>
    </location>
</feature>
<dbReference type="PRINTS" id="PR00344">
    <property type="entry name" value="BCTRLSENSOR"/>
</dbReference>
<evidence type="ECO:0000256" key="1">
    <source>
        <dbReference type="ARBA" id="ARBA00000085"/>
    </source>
</evidence>
<dbReference type="GO" id="GO:0000155">
    <property type="term" value="F:phosphorelay sensor kinase activity"/>
    <property type="evidence" value="ECO:0007669"/>
    <property type="project" value="InterPro"/>
</dbReference>
<dbReference type="Pfam" id="PF00512">
    <property type="entry name" value="HisKA"/>
    <property type="match status" value="2"/>
</dbReference>
<dbReference type="InterPro" id="IPR005467">
    <property type="entry name" value="His_kinase_dom"/>
</dbReference>
<dbReference type="CDD" id="cd00075">
    <property type="entry name" value="HATPase"/>
    <property type="match status" value="1"/>
</dbReference>
<dbReference type="InterPro" id="IPR011006">
    <property type="entry name" value="CheY-like_superfamily"/>
</dbReference>
<evidence type="ECO:0000256" key="6">
    <source>
        <dbReference type="ARBA" id="ARBA00022777"/>
    </source>
</evidence>
<evidence type="ECO:0000256" key="7">
    <source>
        <dbReference type="ARBA" id="ARBA00022840"/>
    </source>
</evidence>
<dbReference type="SUPFAM" id="SSF55874">
    <property type="entry name" value="ATPase domain of HSP90 chaperone/DNA topoisomerase II/histidine kinase"/>
    <property type="match status" value="2"/>
</dbReference>
<evidence type="ECO:0000256" key="3">
    <source>
        <dbReference type="ARBA" id="ARBA00022553"/>
    </source>
</evidence>
<dbReference type="Proteomes" id="UP000268313">
    <property type="component" value="Unassembled WGS sequence"/>
</dbReference>
<evidence type="ECO:0000313" key="13">
    <source>
        <dbReference type="EMBL" id="RKG94890.1"/>
    </source>
</evidence>
<gene>
    <name evidence="13" type="ORF">D7X32_40745</name>
</gene>
<keyword evidence="8" id="KW-0902">Two-component regulatory system</keyword>
<dbReference type="FunFam" id="3.30.565.10:FF:000037">
    <property type="entry name" value="Hybrid sensor histidine kinase/response regulator"/>
    <property type="match status" value="1"/>
</dbReference>
<evidence type="ECO:0000256" key="4">
    <source>
        <dbReference type="ARBA" id="ARBA00022679"/>
    </source>
</evidence>
<keyword evidence="7" id="KW-0067">ATP-binding</keyword>
<dbReference type="Gene3D" id="3.30.565.10">
    <property type="entry name" value="Histidine kinase-like ATPase, C-terminal domain"/>
    <property type="match status" value="2"/>
</dbReference>
<proteinExistence type="predicted"/>
<dbReference type="Gene3D" id="3.30.450.20">
    <property type="entry name" value="PAS domain"/>
    <property type="match status" value="1"/>
</dbReference>
<dbReference type="InterPro" id="IPR003594">
    <property type="entry name" value="HATPase_dom"/>
</dbReference>
<dbReference type="SMART" id="SM00448">
    <property type="entry name" value="REC"/>
    <property type="match status" value="1"/>
</dbReference>
<dbReference type="AlphaFoldDB" id="A0A3A8JT16"/>
<dbReference type="SUPFAM" id="SSF52172">
    <property type="entry name" value="CheY-like"/>
    <property type="match status" value="1"/>
</dbReference>
<feature type="modified residue" description="4-aspartylphosphate" evidence="9">
    <location>
        <position position="698"/>
    </location>
</feature>
<evidence type="ECO:0000256" key="8">
    <source>
        <dbReference type="ARBA" id="ARBA00023012"/>
    </source>
</evidence>
<dbReference type="InterPro" id="IPR036097">
    <property type="entry name" value="HisK_dim/P_sf"/>
</dbReference>
<dbReference type="InterPro" id="IPR001789">
    <property type="entry name" value="Sig_transdc_resp-reg_receiver"/>
</dbReference>
<organism evidence="13 14">
    <name type="scientific">Corallococcus carmarthensis</name>
    <dbReference type="NCBI Taxonomy" id="2316728"/>
    <lineage>
        <taxon>Bacteria</taxon>
        <taxon>Pseudomonadati</taxon>
        <taxon>Myxococcota</taxon>
        <taxon>Myxococcia</taxon>
        <taxon>Myxococcales</taxon>
        <taxon>Cystobacterineae</taxon>
        <taxon>Myxococcaceae</taxon>
        <taxon>Corallococcus</taxon>
    </lineage>
</organism>
<dbReference type="PROSITE" id="PS50109">
    <property type="entry name" value="HIS_KIN"/>
    <property type="match status" value="2"/>
</dbReference>
<keyword evidence="5" id="KW-0547">Nucleotide-binding</keyword>
<keyword evidence="3 9" id="KW-0597">Phosphoprotein</keyword>
<feature type="domain" description="Histidine kinase" evidence="11">
    <location>
        <begin position="797"/>
        <end position="1012"/>
    </location>
</feature>
<dbReference type="InterPro" id="IPR003661">
    <property type="entry name" value="HisK_dim/P_dom"/>
</dbReference>
<comment type="catalytic activity">
    <reaction evidence="1">
        <text>ATP + protein L-histidine = ADP + protein N-phospho-L-histidine.</text>
        <dbReference type="EC" id="2.7.13.3"/>
    </reaction>
</comment>
<dbReference type="Gene3D" id="3.40.50.2300">
    <property type="match status" value="1"/>
</dbReference>
<dbReference type="InterPro" id="IPR029016">
    <property type="entry name" value="GAF-like_dom_sf"/>
</dbReference>
<dbReference type="FunFam" id="1.10.287.130:FF:000045">
    <property type="entry name" value="Two-component system sensor histidine kinase/response regulator"/>
    <property type="match status" value="1"/>
</dbReference>
<dbReference type="CDD" id="cd16922">
    <property type="entry name" value="HATPase_EvgS-ArcB-TorS-like"/>
    <property type="match status" value="1"/>
</dbReference>
<comment type="caution">
    <text evidence="13">The sequence shown here is derived from an EMBL/GenBank/DDBJ whole genome shotgun (WGS) entry which is preliminary data.</text>
</comment>
<feature type="coiled-coil region" evidence="10">
    <location>
        <begin position="760"/>
        <end position="787"/>
    </location>
</feature>
<evidence type="ECO:0000256" key="2">
    <source>
        <dbReference type="ARBA" id="ARBA00012438"/>
    </source>
</evidence>
<dbReference type="Pfam" id="PF00072">
    <property type="entry name" value="Response_reg"/>
    <property type="match status" value="1"/>
</dbReference>
<evidence type="ECO:0000256" key="10">
    <source>
        <dbReference type="SAM" id="Coils"/>
    </source>
</evidence>
<dbReference type="Gene3D" id="3.30.450.40">
    <property type="match status" value="1"/>
</dbReference>
<keyword evidence="6" id="KW-0418">Kinase</keyword>
<dbReference type="SMART" id="SM00388">
    <property type="entry name" value="HisKA"/>
    <property type="match status" value="2"/>
</dbReference>
<dbReference type="EC" id="2.7.13.3" evidence="2"/>
<dbReference type="PANTHER" id="PTHR43547:SF2">
    <property type="entry name" value="HYBRID SIGNAL TRANSDUCTION HISTIDINE KINASE C"/>
    <property type="match status" value="1"/>
</dbReference>
<dbReference type="SUPFAM" id="SSF47384">
    <property type="entry name" value="Homodimeric domain of signal transducing histidine kinase"/>
    <property type="match status" value="2"/>
</dbReference>
<sequence length="1015" mass="109507">MNEQSTADPVGGAVASPSPDGWLEALRGGSEMGRLILERDWSGTPLGPIASWPRTLRTVVGMCLTTRFPMFIYWGPERVQLYNDAGIPIMGAKHPHHALAPLREVFPELWPHLGPLFEELERTKQANWAESQSLPILRNGSDEEAYFTWSYTPVLDDDGTVVGFYTPAMETTGQVVGQRRLRTLHSLSERASGAASVEEACRAGLSAMAENLADLPFTWLYVTDADGAHATLVGSTGMGALGASVPVSLDLRPVHAGGLLAPVAGTRQPGRVEDVNGWLEARPAPGAASTPRPALVLPLPHAEGDRTLGFLVAGLSPVQSLAGEYRGFLELVAGALATAASSARARQEALERMEKLAALDRAKTAFFSNVSHEFRTPLTLMVGPVEDALSDAAEPLGPRQAERLSLVQRNASRLLKLVNTLLDFTRTEAGRVRAAFQPTDLSAFTAELVSHFESIAKRAQLTLTLDLAPLPEPVWVDREMWEKIVFNLLSNAMKFTFEGGVHVRLHAEEGEARLTVRDTGSGIPAGELPHIFERFHRVENARSRSHEGSGIGLSLVQELAKLHGGTVGVKSVVGEGTTFCVAVPLGHGHLPHEQRVSSGRDAARASLESAFPYVEEIRGWLGASPAPDAPEFAPHGTGVGSPRLPFASARVLVVDDNADLRTYISGLLAGQVAVETAEDGLAALQAIRERPPDLVLSDVMMPRLGGFGLLRELRADPRLRAIPFILLSARAGEEASVEGLEAGADDYLVKPFSARELTARVRTQLEMARVRREVAELSAREAVLQEAVRARDEFLSVVSHELKTPLAGFRLQLDLMERGLGPEAHSRLGERLLLTRRQVHRLATVVETLLDVSQLSAGPLSLKVEDVDFAALVAAEVGQLREELAREGCEVTLRIAAPVQGRFDRARLELVVQGLLSNALKYGPGKPVEIHVEQDGPCARLTVVDHGMGVRPEDRERIWQRFERAVSVRNFGGLGLGLWIARQVVEAHGGSVGVCETPGGGATFTVSLPLSGPRT</sequence>
<keyword evidence="10" id="KW-0175">Coiled coil</keyword>
<dbReference type="RefSeq" id="WP_120607903.1">
    <property type="nucleotide sequence ID" value="NZ_RAWE01000298.1"/>
</dbReference>
<feature type="domain" description="Response regulatory" evidence="12">
    <location>
        <begin position="650"/>
        <end position="765"/>
    </location>
</feature>
<dbReference type="SMART" id="SM00387">
    <property type="entry name" value="HATPase_c"/>
    <property type="match status" value="2"/>
</dbReference>
<dbReference type="CDD" id="cd17574">
    <property type="entry name" value="REC_OmpR"/>
    <property type="match status" value="1"/>
</dbReference>
<protein>
    <recommendedName>
        <fullName evidence="2">histidine kinase</fullName>
        <ecNumber evidence="2">2.7.13.3</ecNumber>
    </recommendedName>
</protein>
<evidence type="ECO:0000256" key="5">
    <source>
        <dbReference type="ARBA" id="ARBA00022741"/>
    </source>
</evidence>
<dbReference type="GO" id="GO:0005524">
    <property type="term" value="F:ATP binding"/>
    <property type="evidence" value="ECO:0007669"/>
    <property type="project" value="UniProtKB-KW"/>
</dbReference>
<dbReference type="InterPro" id="IPR004358">
    <property type="entry name" value="Sig_transdc_His_kin-like_C"/>
</dbReference>
<evidence type="ECO:0000259" key="11">
    <source>
        <dbReference type="PROSITE" id="PS50109"/>
    </source>
</evidence>
<dbReference type="CDD" id="cd00082">
    <property type="entry name" value="HisKA"/>
    <property type="match status" value="2"/>
</dbReference>
<dbReference type="InterPro" id="IPR036890">
    <property type="entry name" value="HATPase_C_sf"/>
</dbReference>
<reference evidence="14" key="1">
    <citation type="submission" date="2018-09" db="EMBL/GenBank/DDBJ databases">
        <authorList>
            <person name="Livingstone P.G."/>
            <person name="Whitworth D.E."/>
        </authorList>
    </citation>
    <scope>NUCLEOTIDE SEQUENCE [LARGE SCALE GENOMIC DNA]</scope>
    <source>
        <strain evidence="14">CA043D</strain>
    </source>
</reference>
<keyword evidence="14" id="KW-1185">Reference proteome</keyword>
<evidence type="ECO:0000256" key="9">
    <source>
        <dbReference type="PROSITE-ProRule" id="PRU00169"/>
    </source>
</evidence>
<dbReference type="Pfam" id="PF02518">
    <property type="entry name" value="HATPase_c"/>
    <property type="match status" value="2"/>
</dbReference>
<dbReference type="SUPFAM" id="SSF55781">
    <property type="entry name" value="GAF domain-like"/>
    <property type="match status" value="1"/>
</dbReference>
<dbReference type="EMBL" id="RAWE01000298">
    <property type="protein sequence ID" value="RKG94890.1"/>
    <property type="molecule type" value="Genomic_DNA"/>
</dbReference>
<keyword evidence="4" id="KW-0808">Transferase</keyword>
<dbReference type="PANTHER" id="PTHR43547">
    <property type="entry name" value="TWO-COMPONENT HISTIDINE KINASE"/>
    <property type="match status" value="1"/>
</dbReference>
<dbReference type="OrthoDB" id="5523050at2"/>
<evidence type="ECO:0000313" key="14">
    <source>
        <dbReference type="Proteomes" id="UP000268313"/>
    </source>
</evidence>
<name>A0A3A8JT16_9BACT</name>